<feature type="chain" id="PRO_5015950384" description="DUF4440 domain-containing protein" evidence="1">
    <location>
        <begin position="31"/>
        <end position="180"/>
    </location>
</feature>
<dbReference type="EMBL" id="QJJM01000010">
    <property type="protein sequence ID" value="PXW73348.1"/>
    <property type="molecule type" value="Genomic_DNA"/>
</dbReference>
<gene>
    <name evidence="2" type="ORF">C7451_11075</name>
</gene>
<evidence type="ECO:0000313" key="3">
    <source>
        <dbReference type="Proteomes" id="UP000248014"/>
    </source>
</evidence>
<protein>
    <recommendedName>
        <fullName evidence="4">DUF4440 domain-containing protein</fullName>
    </recommendedName>
</protein>
<comment type="caution">
    <text evidence="2">The sequence shown here is derived from an EMBL/GenBank/DDBJ whole genome shotgun (WGS) entry which is preliminary data.</text>
</comment>
<dbReference type="OrthoDB" id="7743892at2"/>
<proteinExistence type="predicted"/>
<dbReference type="Proteomes" id="UP000248014">
    <property type="component" value="Unassembled WGS sequence"/>
</dbReference>
<sequence length="180" mass="19406">MTGLNLWPGRFAPAILLAGLALALPGAASAQGAPQAAQPPISVEPVPSELELAKLLWSTMSAVHHANLSGNYSVLRDISSPGFQVMNNAARLGEIFASIRESRVDLSNALLLAPTYTEPPSVVEPGVIRVRGYFGLRPTAIFFDFFFQWVEGRWRLHGVSISPQAIASEEAPERGRTSTR</sequence>
<dbReference type="AlphaFoldDB" id="A0A2V3UXF2"/>
<name>A0A2V3UXF2_9SPHN</name>
<keyword evidence="1" id="KW-0732">Signal</keyword>
<evidence type="ECO:0008006" key="4">
    <source>
        <dbReference type="Google" id="ProtNLM"/>
    </source>
</evidence>
<feature type="signal peptide" evidence="1">
    <location>
        <begin position="1"/>
        <end position="30"/>
    </location>
</feature>
<evidence type="ECO:0000256" key="1">
    <source>
        <dbReference type="SAM" id="SignalP"/>
    </source>
</evidence>
<accession>A0A2V3UXF2</accession>
<dbReference type="RefSeq" id="WP_110299492.1">
    <property type="nucleotide sequence ID" value="NZ_QJJM01000010.1"/>
</dbReference>
<organism evidence="2 3">
    <name type="scientific">Blastomonas natatoria</name>
    <dbReference type="NCBI Taxonomy" id="34015"/>
    <lineage>
        <taxon>Bacteria</taxon>
        <taxon>Pseudomonadati</taxon>
        <taxon>Pseudomonadota</taxon>
        <taxon>Alphaproteobacteria</taxon>
        <taxon>Sphingomonadales</taxon>
        <taxon>Sphingomonadaceae</taxon>
        <taxon>Blastomonas</taxon>
    </lineage>
</organism>
<evidence type="ECO:0000313" key="2">
    <source>
        <dbReference type="EMBL" id="PXW73348.1"/>
    </source>
</evidence>
<reference evidence="2 3" key="1">
    <citation type="submission" date="2018-05" db="EMBL/GenBank/DDBJ databases">
        <title>Genomic Encyclopedia of Type Strains, Phase IV (KMG-IV): sequencing the most valuable type-strain genomes for metagenomic binning, comparative biology and taxonomic classification.</title>
        <authorList>
            <person name="Goeker M."/>
        </authorList>
    </citation>
    <scope>NUCLEOTIDE SEQUENCE [LARGE SCALE GENOMIC DNA]</scope>
    <source>
        <strain evidence="2 3">DSM 3183</strain>
    </source>
</reference>
<keyword evidence="3" id="KW-1185">Reference proteome</keyword>